<evidence type="ECO:0000256" key="1">
    <source>
        <dbReference type="SAM" id="Phobius"/>
    </source>
</evidence>
<keyword evidence="3" id="KW-1185">Reference proteome</keyword>
<gene>
    <name evidence="2" type="ORF">J0A68_08635</name>
</gene>
<dbReference type="Proteomes" id="UP000664317">
    <property type="component" value="Unassembled WGS sequence"/>
</dbReference>
<name>A0ABS3C330_9BACT</name>
<feature type="transmembrane region" description="Helical" evidence="1">
    <location>
        <begin position="35"/>
        <end position="52"/>
    </location>
</feature>
<evidence type="ECO:0000313" key="3">
    <source>
        <dbReference type="Proteomes" id="UP000664317"/>
    </source>
</evidence>
<sequence length="58" mass="6396">MKPLLKIISFAGLLLSIGPPILLFAGKMEMDSMKLWMGIGMVAWMSTAPFWINKPSGQ</sequence>
<comment type="caution">
    <text evidence="2">The sequence shown here is derived from an EMBL/GenBank/DDBJ whole genome shotgun (WGS) entry which is preliminary data.</text>
</comment>
<accession>A0ABS3C330</accession>
<protein>
    <submittedName>
        <fullName evidence="2">Uncharacterized protein</fullName>
    </submittedName>
</protein>
<keyword evidence="1" id="KW-1133">Transmembrane helix</keyword>
<proteinExistence type="predicted"/>
<keyword evidence="1" id="KW-0472">Membrane</keyword>
<evidence type="ECO:0000313" key="2">
    <source>
        <dbReference type="EMBL" id="MBN7811019.1"/>
    </source>
</evidence>
<keyword evidence="1" id="KW-0812">Transmembrane</keyword>
<reference evidence="2 3" key="1">
    <citation type="submission" date="2021-03" db="EMBL/GenBank/DDBJ databases">
        <title>novel species isolated from a fishpond in China.</title>
        <authorList>
            <person name="Lu H."/>
            <person name="Cai Z."/>
        </authorList>
    </citation>
    <scope>NUCLEOTIDE SEQUENCE [LARGE SCALE GENOMIC DNA]</scope>
    <source>
        <strain evidence="2 3">H41</strain>
    </source>
</reference>
<organism evidence="2 3">
    <name type="scientific">Algoriphagus oliviformis</name>
    <dbReference type="NCBI Taxonomy" id="2811231"/>
    <lineage>
        <taxon>Bacteria</taxon>
        <taxon>Pseudomonadati</taxon>
        <taxon>Bacteroidota</taxon>
        <taxon>Cytophagia</taxon>
        <taxon>Cytophagales</taxon>
        <taxon>Cyclobacteriaceae</taxon>
        <taxon>Algoriphagus</taxon>
    </lineage>
</organism>
<dbReference type="RefSeq" id="WP_206577806.1">
    <property type="nucleotide sequence ID" value="NZ_JAFKCT010000003.1"/>
</dbReference>
<dbReference type="EMBL" id="JAFKCT010000003">
    <property type="protein sequence ID" value="MBN7811019.1"/>
    <property type="molecule type" value="Genomic_DNA"/>
</dbReference>